<proteinExistence type="predicted"/>
<evidence type="ECO:0000256" key="7">
    <source>
        <dbReference type="SAM" id="Phobius"/>
    </source>
</evidence>
<dbReference type="KEGG" id="var:108320195"/>
<feature type="domain" description="PGG" evidence="8">
    <location>
        <begin position="22"/>
        <end position="139"/>
    </location>
</feature>
<gene>
    <name evidence="9" type="ORF">LR48_Vigan346s001400</name>
</gene>
<feature type="transmembrane region" description="Helical" evidence="7">
    <location>
        <begin position="158"/>
        <end position="182"/>
    </location>
</feature>
<sequence length="197" mass="22018">MKGWRKALRIVSNWLAHKDKDEWLKDMRGMLSLVATLMATLTFQSAINPPGGVVPANENGEVQCQNSSCSGQAVLALVYPNGYTTFLYCNTICFVSSLAVCLLLVSGLPLNNRFFTWLLSIGMCISLSSLTLTYLFGAQMVVPDIVWGPTTTMFGRVILVWMILLALIAFFLSLRLVVWILTKCIYRQREVRITPTI</sequence>
<accession>A0A0L9T8M6</accession>
<evidence type="ECO:0000313" key="9">
    <source>
        <dbReference type="EMBL" id="KOM26932.1"/>
    </source>
</evidence>
<keyword evidence="2 7" id="KW-0812">Transmembrane</keyword>
<protein>
    <recommendedName>
        <fullName evidence="8">PGG domain-containing protein</fullName>
    </recommendedName>
</protein>
<evidence type="ECO:0000256" key="1">
    <source>
        <dbReference type="ARBA" id="ARBA00004141"/>
    </source>
</evidence>
<dbReference type="Pfam" id="PF13962">
    <property type="entry name" value="PGG"/>
    <property type="match status" value="1"/>
</dbReference>
<dbReference type="STRING" id="3914.A0A0L9T8M6"/>
<dbReference type="PANTHER" id="PTHR24186">
    <property type="entry name" value="PROTEIN PHOSPHATASE 1 REGULATORY SUBUNIT"/>
    <property type="match status" value="1"/>
</dbReference>
<evidence type="ECO:0000259" key="8">
    <source>
        <dbReference type="Pfam" id="PF13962"/>
    </source>
</evidence>
<dbReference type="Proteomes" id="UP000053144">
    <property type="component" value="Unassembled WGS sequence"/>
</dbReference>
<keyword evidence="3" id="KW-0677">Repeat</keyword>
<dbReference type="OrthoDB" id="1166648at2759"/>
<feature type="transmembrane region" description="Helical" evidence="7">
    <location>
        <begin position="30"/>
        <end position="47"/>
    </location>
</feature>
<dbReference type="InterPro" id="IPR026961">
    <property type="entry name" value="PGG_dom"/>
</dbReference>
<keyword evidence="5" id="KW-0040">ANK repeat</keyword>
<evidence type="ECO:0000256" key="3">
    <source>
        <dbReference type="ARBA" id="ARBA00022737"/>
    </source>
</evidence>
<dbReference type="GO" id="GO:0005886">
    <property type="term" value="C:plasma membrane"/>
    <property type="evidence" value="ECO:0007669"/>
    <property type="project" value="TreeGrafter"/>
</dbReference>
<name>A0A0L9T8M6_PHAAN</name>
<organism evidence="9 10">
    <name type="scientific">Phaseolus angularis</name>
    <name type="common">Azuki bean</name>
    <name type="synonym">Vigna angularis</name>
    <dbReference type="NCBI Taxonomy" id="3914"/>
    <lineage>
        <taxon>Eukaryota</taxon>
        <taxon>Viridiplantae</taxon>
        <taxon>Streptophyta</taxon>
        <taxon>Embryophyta</taxon>
        <taxon>Tracheophyta</taxon>
        <taxon>Spermatophyta</taxon>
        <taxon>Magnoliopsida</taxon>
        <taxon>eudicotyledons</taxon>
        <taxon>Gunneridae</taxon>
        <taxon>Pentapetalae</taxon>
        <taxon>rosids</taxon>
        <taxon>fabids</taxon>
        <taxon>Fabales</taxon>
        <taxon>Fabaceae</taxon>
        <taxon>Papilionoideae</taxon>
        <taxon>50 kb inversion clade</taxon>
        <taxon>NPAAA clade</taxon>
        <taxon>indigoferoid/millettioid clade</taxon>
        <taxon>Phaseoleae</taxon>
        <taxon>Vigna</taxon>
    </lineage>
</organism>
<dbReference type="OMA" id="YCNTICF"/>
<evidence type="ECO:0000313" key="10">
    <source>
        <dbReference type="Proteomes" id="UP000053144"/>
    </source>
</evidence>
<keyword evidence="6 7" id="KW-0472">Membrane</keyword>
<dbReference type="PANTHER" id="PTHR24186:SF37">
    <property type="entry name" value="PGG DOMAIN-CONTAINING PROTEIN"/>
    <property type="match status" value="1"/>
</dbReference>
<evidence type="ECO:0000256" key="6">
    <source>
        <dbReference type="ARBA" id="ARBA00023136"/>
    </source>
</evidence>
<feature type="transmembrane region" description="Helical" evidence="7">
    <location>
        <begin position="85"/>
        <end position="105"/>
    </location>
</feature>
<dbReference type="AlphaFoldDB" id="A0A0L9T8M6"/>
<evidence type="ECO:0000256" key="2">
    <source>
        <dbReference type="ARBA" id="ARBA00022692"/>
    </source>
</evidence>
<feature type="transmembrane region" description="Helical" evidence="7">
    <location>
        <begin position="117"/>
        <end position="138"/>
    </location>
</feature>
<evidence type="ECO:0000256" key="5">
    <source>
        <dbReference type="ARBA" id="ARBA00023043"/>
    </source>
</evidence>
<comment type="subcellular location">
    <subcellularLocation>
        <location evidence="1">Membrane</location>
        <topology evidence="1">Multi-pass membrane protein</topology>
    </subcellularLocation>
</comment>
<reference evidence="10" key="1">
    <citation type="journal article" date="2015" name="Proc. Natl. Acad. Sci. U.S.A.">
        <title>Genome sequencing of adzuki bean (Vigna angularis) provides insight into high starch and low fat accumulation and domestication.</title>
        <authorList>
            <person name="Yang K."/>
            <person name="Tian Z."/>
            <person name="Chen C."/>
            <person name="Luo L."/>
            <person name="Zhao B."/>
            <person name="Wang Z."/>
            <person name="Yu L."/>
            <person name="Li Y."/>
            <person name="Sun Y."/>
            <person name="Li W."/>
            <person name="Chen Y."/>
            <person name="Li Y."/>
            <person name="Zhang Y."/>
            <person name="Ai D."/>
            <person name="Zhao J."/>
            <person name="Shang C."/>
            <person name="Ma Y."/>
            <person name="Wu B."/>
            <person name="Wang M."/>
            <person name="Gao L."/>
            <person name="Sun D."/>
            <person name="Zhang P."/>
            <person name="Guo F."/>
            <person name="Wang W."/>
            <person name="Li Y."/>
            <person name="Wang J."/>
            <person name="Varshney R.K."/>
            <person name="Wang J."/>
            <person name="Ling H.Q."/>
            <person name="Wan P."/>
        </authorList>
    </citation>
    <scope>NUCLEOTIDE SEQUENCE</scope>
    <source>
        <strain evidence="10">cv. Jingnong 6</strain>
    </source>
</reference>
<dbReference type="EMBL" id="KQ258352">
    <property type="protein sequence ID" value="KOM26932.1"/>
    <property type="molecule type" value="Genomic_DNA"/>
</dbReference>
<keyword evidence="4 7" id="KW-1133">Transmembrane helix</keyword>
<dbReference type="Gramene" id="KOM26932">
    <property type="protein sequence ID" value="KOM26932"/>
    <property type="gene ID" value="LR48_Vigan346s001400"/>
</dbReference>
<evidence type="ECO:0000256" key="4">
    <source>
        <dbReference type="ARBA" id="ARBA00022989"/>
    </source>
</evidence>